<gene>
    <name evidence="1" type="ORF">KI387_037447</name>
</gene>
<feature type="non-terminal residue" evidence="1">
    <location>
        <position position="1"/>
    </location>
</feature>
<organism evidence="1 2">
    <name type="scientific">Taxus chinensis</name>
    <name type="common">Chinese yew</name>
    <name type="synonym">Taxus wallichiana var. chinensis</name>
    <dbReference type="NCBI Taxonomy" id="29808"/>
    <lineage>
        <taxon>Eukaryota</taxon>
        <taxon>Viridiplantae</taxon>
        <taxon>Streptophyta</taxon>
        <taxon>Embryophyta</taxon>
        <taxon>Tracheophyta</taxon>
        <taxon>Spermatophyta</taxon>
        <taxon>Pinopsida</taxon>
        <taxon>Pinidae</taxon>
        <taxon>Conifers II</taxon>
        <taxon>Cupressales</taxon>
        <taxon>Taxaceae</taxon>
        <taxon>Taxus</taxon>
    </lineage>
</organism>
<dbReference type="AlphaFoldDB" id="A0AA38FS69"/>
<dbReference type="Proteomes" id="UP000824469">
    <property type="component" value="Unassembled WGS sequence"/>
</dbReference>
<reference evidence="1 2" key="1">
    <citation type="journal article" date="2021" name="Nat. Plants">
        <title>The Taxus genome provides insights into paclitaxel biosynthesis.</title>
        <authorList>
            <person name="Xiong X."/>
            <person name="Gou J."/>
            <person name="Liao Q."/>
            <person name="Li Y."/>
            <person name="Zhou Q."/>
            <person name="Bi G."/>
            <person name="Li C."/>
            <person name="Du R."/>
            <person name="Wang X."/>
            <person name="Sun T."/>
            <person name="Guo L."/>
            <person name="Liang H."/>
            <person name="Lu P."/>
            <person name="Wu Y."/>
            <person name="Zhang Z."/>
            <person name="Ro D.K."/>
            <person name="Shang Y."/>
            <person name="Huang S."/>
            <person name="Yan J."/>
        </authorList>
    </citation>
    <scope>NUCLEOTIDE SEQUENCE [LARGE SCALE GENOMIC DNA]</scope>
    <source>
        <strain evidence="1">Ta-2019</strain>
    </source>
</reference>
<evidence type="ECO:0000313" key="2">
    <source>
        <dbReference type="Proteomes" id="UP000824469"/>
    </source>
</evidence>
<proteinExistence type="predicted"/>
<feature type="non-terminal residue" evidence="1">
    <location>
        <position position="55"/>
    </location>
</feature>
<name>A0AA38FS69_TAXCH</name>
<sequence length="55" mass="6212">DTGLSLNGTKFFNKHVDREVEAKKFLNEGENLEFVTANIKLASVPEPFSEITRMV</sequence>
<accession>A0AA38FS69</accession>
<keyword evidence="2" id="KW-1185">Reference proteome</keyword>
<evidence type="ECO:0000313" key="1">
    <source>
        <dbReference type="EMBL" id="KAH9309536.1"/>
    </source>
</evidence>
<dbReference type="EMBL" id="JAHRHJ020000007">
    <property type="protein sequence ID" value="KAH9309536.1"/>
    <property type="molecule type" value="Genomic_DNA"/>
</dbReference>
<comment type="caution">
    <text evidence="1">The sequence shown here is derived from an EMBL/GenBank/DDBJ whole genome shotgun (WGS) entry which is preliminary data.</text>
</comment>
<protein>
    <submittedName>
        <fullName evidence="1">Uncharacterized protein</fullName>
    </submittedName>
</protein>